<keyword evidence="3" id="KW-1185">Reference proteome</keyword>
<evidence type="ECO:0000313" key="2">
    <source>
        <dbReference type="EMBL" id="KAK4103791.1"/>
    </source>
</evidence>
<evidence type="ECO:0000256" key="1">
    <source>
        <dbReference type="SAM" id="MobiDB-lite"/>
    </source>
</evidence>
<reference evidence="2" key="2">
    <citation type="submission" date="2023-05" db="EMBL/GenBank/DDBJ databases">
        <authorList>
            <consortium name="Lawrence Berkeley National Laboratory"/>
            <person name="Steindorff A."/>
            <person name="Hensen N."/>
            <person name="Bonometti L."/>
            <person name="Westerberg I."/>
            <person name="Brannstrom I.O."/>
            <person name="Guillou S."/>
            <person name="Cros-Aarteil S."/>
            <person name="Calhoun S."/>
            <person name="Haridas S."/>
            <person name="Kuo A."/>
            <person name="Mondo S."/>
            <person name="Pangilinan J."/>
            <person name="Riley R."/>
            <person name="Labutti K."/>
            <person name="Andreopoulos B."/>
            <person name="Lipzen A."/>
            <person name="Chen C."/>
            <person name="Yanf M."/>
            <person name="Daum C."/>
            <person name="Ng V."/>
            <person name="Clum A."/>
            <person name="Ohm R."/>
            <person name="Martin F."/>
            <person name="Silar P."/>
            <person name="Natvig D."/>
            <person name="Lalanne C."/>
            <person name="Gautier V."/>
            <person name="Ament-Velasquez S.L."/>
            <person name="Kruys A."/>
            <person name="Hutchinson M.I."/>
            <person name="Powell A.J."/>
            <person name="Barry K."/>
            <person name="Miller A.N."/>
            <person name="Grigoriev I.V."/>
            <person name="Debuchy R."/>
            <person name="Gladieux P."/>
            <person name="Thoren M.H."/>
            <person name="Johannesson H."/>
        </authorList>
    </citation>
    <scope>NUCLEOTIDE SEQUENCE</scope>
    <source>
        <strain evidence="2">CBS 757.83</strain>
    </source>
</reference>
<organism evidence="2 3">
    <name type="scientific">Parathielavia hyrcaniae</name>
    <dbReference type="NCBI Taxonomy" id="113614"/>
    <lineage>
        <taxon>Eukaryota</taxon>
        <taxon>Fungi</taxon>
        <taxon>Dikarya</taxon>
        <taxon>Ascomycota</taxon>
        <taxon>Pezizomycotina</taxon>
        <taxon>Sordariomycetes</taxon>
        <taxon>Sordariomycetidae</taxon>
        <taxon>Sordariales</taxon>
        <taxon>Chaetomiaceae</taxon>
        <taxon>Parathielavia</taxon>
    </lineage>
</organism>
<feature type="region of interest" description="Disordered" evidence="1">
    <location>
        <begin position="160"/>
        <end position="192"/>
    </location>
</feature>
<feature type="region of interest" description="Disordered" evidence="1">
    <location>
        <begin position="90"/>
        <end position="113"/>
    </location>
</feature>
<dbReference type="AlphaFoldDB" id="A0AAN6Q6G4"/>
<gene>
    <name evidence="2" type="ORF">N658DRAFT_287091</name>
</gene>
<name>A0AAN6Q6G4_9PEZI</name>
<accession>A0AAN6Q6G4</accession>
<protein>
    <submittedName>
        <fullName evidence="2">Uncharacterized protein</fullName>
    </submittedName>
</protein>
<proteinExistence type="predicted"/>
<dbReference type="Proteomes" id="UP001305647">
    <property type="component" value="Unassembled WGS sequence"/>
</dbReference>
<reference evidence="2" key="1">
    <citation type="journal article" date="2023" name="Mol. Phylogenet. Evol.">
        <title>Genome-scale phylogeny and comparative genomics of the fungal order Sordariales.</title>
        <authorList>
            <person name="Hensen N."/>
            <person name="Bonometti L."/>
            <person name="Westerberg I."/>
            <person name="Brannstrom I.O."/>
            <person name="Guillou S."/>
            <person name="Cros-Aarteil S."/>
            <person name="Calhoun S."/>
            <person name="Haridas S."/>
            <person name="Kuo A."/>
            <person name="Mondo S."/>
            <person name="Pangilinan J."/>
            <person name="Riley R."/>
            <person name="LaButti K."/>
            <person name="Andreopoulos B."/>
            <person name="Lipzen A."/>
            <person name="Chen C."/>
            <person name="Yan M."/>
            <person name="Daum C."/>
            <person name="Ng V."/>
            <person name="Clum A."/>
            <person name="Steindorff A."/>
            <person name="Ohm R.A."/>
            <person name="Martin F."/>
            <person name="Silar P."/>
            <person name="Natvig D.O."/>
            <person name="Lalanne C."/>
            <person name="Gautier V."/>
            <person name="Ament-Velasquez S.L."/>
            <person name="Kruys A."/>
            <person name="Hutchinson M.I."/>
            <person name="Powell A.J."/>
            <person name="Barry K."/>
            <person name="Miller A.N."/>
            <person name="Grigoriev I.V."/>
            <person name="Debuchy R."/>
            <person name="Gladieux P."/>
            <person name="Hiltunen Thoren M."/>
            <person name="Johannesson H."/>
        </authorList>
    </citation>
    <scope>NUCLEOTIDE SEQUENCE</scope>
    <source>
        <strain evidence="2">CBS 757.83</strain>
    </source>
</reference>
<sequence>MEGKGRGPPSTTAAGRGCAKNELHATWKLVDQMLGWSPSSSQPQRGKTCCNRQGRARDKKIWSRFFLVQLVDKGGAAETAKSSRLLDAVPGPLPSSVRRRQPASKRAKKVNELHQRLQSRGVVPCPFLLDYAAGPALRNCSALVRVVWCRVSLSSAVSRSGSVEDLQGQHRRMAPSKANSPRAAPPSLQSPGVKTFRSREWQVVTIPQQARTLAPHPGIEHRVSENIERKKCMEYLMVRKTYPRSNRSSKWLSCY</sequence>
<feature type="compositionally biased region" description="Basic residues" evidence="1">
    <location>
        <begin position="97"/>
        <end position="108"/>
    </location>
</feature>
<evidence type="ECO:0000313" key="3">
    <source>
        <dbReference type="Proteomes" id="UP001305647"/>
    </source>
</evidence>
<dbReference type="EMBL" id="MU863628">
    <property type="protein sequence ID" value="KAK4103791.1"/>
    <property type="molecule type" value="Genomic_DNA"/>
</dbReference>
<comment type="caution">
    <text evidence="2">The sequence shown here is derived from an EMBL/GenBank/DDBJ whole genome shotgun (WGS) entry which is preliminary data.</text>
</comment>